<evidence type="ECO:0000256" key="4">
    <source>
        <dbReference type="ARBA" id="ARBA00023163"/>
    </source>
</evidence>
<dbReference type="GO" id="GO:0003677">
    <property type="term" value="F:DNA binding"/>
    <property type="evidence" value="ECO:0007669"/>
    <property type="project" value="InterPro"/>
</dbReference>
<evidence type="ECO:0000313" key="8">
    <source>
        <dbReference type="EMBL" id="KGQ21926.2"/>
    </source>
</evidence>
<evidence type="ECO:0000259" key="6">
    <source>
        <dbReference type="Pfam" id="PF01628"/>
    </source>
</evidence>
<protein>
    <recommendedName>
        <fullName evidence="5">Heat-inducible transcription repressor HrcA</fullName>
    </recommendedName>
</protein>
<dbReference type="HAMAP" id="MF_00081">
    <property type="entry name" value="HrcA"/>
    <property type="match status" value="1"/>
</dbReference>
<dbReference type="PANTHER" id="PTHR34824:SF1">
    <property type="entry name" value="HEAT-INDUCIBLE TRANSCRIPTION REPRESSOR HRCA"/>
    <property type="match status" value="1"/>
</dbReference>
<organism evidence="8 9">
    <name type="scientific">Thermus filiformis</name>
    <dbReference type="NCBI Taxonomy" id="276"/>
    <lineage>
        <taxon>Bacteria</taxon>
        <taxon>Thermotogati</taxon>
        <taxon>Deinococcota</taxon>
        <taxon>Deinococci</taxon>
        <taxon>Thermales</taxon>
        <taxon>Thermaceae</taxon>
        <taxon>Thermus</taxon>
    </lineage>
</organism>
<comment type="similarity">
    <text evidence="5">Belongs to the HrcA family.</text>
</comment>
<comment type="function">
    <text evidence="5">Negative regulator of class I heat shock genes (grpE-dnaK-dnaJ and groELS operons). Prevents heat-shock induction of these operons.</text>
</comment>
<dbReference type="OrthoDB" id="9783139at2"/>
<feature type="domain" description="Winged helix-turn-helix transcription repressor HrcA DNA-binding" evidence="7">
    <location>
        <begin position="2"/>
        <end position="71"/>
    </location>
</feature>
<keyword evidence="4 5" id="KW-0804">Transcription</keyword>
<feature type="domain" description="Heat-inducible transcription repressor HrcA C-terminal" evidence="6">
    <location>
        <begin position="104"/>
        <end position="287"/>
    </location>
</feature>
<dbReference type="InterPro" id="IPR005104">
    <property type="entry name" value="WHTH_HrcA_DNA-bd"/>
</dbReference>
<dbReference type="PANTHER" id="PTHR34824">
    <property type="entry name" value="HEAT-INDUCIBLE TRANSCRIPTION REPRESSOR HRCA"/>
    <property type="match status" value="1"/>
</dbReference>
<accession>A0A0A2WP18</accession>
<dbReference type="InterPro" id="IPR036390">
    <property type="entry name" value="WH_DNA-bd_sf"/>
</dbReference>
<dbReference type="PIRSF" id="PIRSF005485">
    <property type="entry name" value="HrcA"/>
    <property type="match status" value="1"/>
</dbReference>
<dbReference type="Proteomes" id="UP000030364">
    <property type="component" value="Unassembled WGS sequence"/>
</dbReference>
<evidence type="ECO:0000256" key="2">
    <source>
        <dbReference type="ARBA" id="ARBA00023015"/>
    </source>
</evidence>
<dbReference type="InterPro" id="IPR021153">
    <property type="entry name" value="HrcA_C"/>
</dbReference>
<comment type="caution">
    <text evidence="8">The sequence shown here is derived from an EMBL/GenBank/DDBJ whole genome shotgun (WGS) entry which is preliminary data.</text>
</comment>
<dbReference type="Gene3D" id="1.10.10.10">
    <property type="entry name" value="Winged helix-like DNA-binding domain superfamily/Winged helix DNA-binding domain"/>
    <property type="match status" value="1"/>
</dbReference>
<evidence type="ECO:0000259" key="7">
    <source>
        <dbReference type="Pfam" id="PF03444"/>
    </source>
</evidence>
<dbReference type="EMBL" id="JPSL02000040">
    <property type="protein sequence ID" value="KGQ21926.2"/>
    <property type="molecule type" value="Genomic_DNA"/>
</dbReference>
<dbReference type="RefSeq" id="WP_038064208.1">
    <property type="nucleotide sequence ID" value="NZ_JPSL02000040.1"/>
</dbReference>
<gene>
    <name evidence="5" type="primary">hrcA</name>
    <name evidence="8" type="ORF">THFILI_10875</name>
</gene>
<keyword evidence="3 5" id="KW-0346">Stress response</keyword>
<dbReference type="SUPFAM" id="SSF55781">
    <property type="entry name" value="GAF domain-like"/>
    <property type="match status" value="1"/>
</dbReference>
<keyword evidence="1 5" id="KW-0678">Repressor</keyword>
<evidence type="ECO:0000313" key="9">
    <source>
        <dbReference type="Proteomes" id="UP000030364"/>
    </source>
</evidence>
<dbReference type="Pfam" id="PF01628">
    <property type="entry name" value="HrcA"/>
    <property type="match status" value="1"/>
</dbReference>
<dbReference type="Pfam" id="PF03444">
    <property type="entry name" value="WHD_HrcA"/>
    <property type="match status" value="1"/>
</dbReference>
<dbReference type="STRING" id="276.THFILI_10875"/>
<dbReference type="InterPro" id="IPR002571">
    <property type="entry name" value="HrcA"/>
</dbReference>
<evidence type="ECO:0000256" key="3">
    <source>
        <dbReference type="ARBA" id="ARBA00023016"/>
    </source>
</evidence>
<name>A0A0A2WP18_THEFI</name>
<reference evidence="8 9" key="1">
    <citation type="journal article" date="2015" name="Genome Announc.">
        <title>Draft Genome Sequence of the Thermophile Thermus filiformis ATCC 43280, Producer of Carotenoid-(Di)glucoside-Branched Fatty Acid (Di)esters and Source of Hyperthermostable Enzymes of Biotechnological Interest.</title>
        <authorList>
            <person name="Mandelli F."/>
            <person name="Oliveira Ramires B."/>
            <person name="Couger M.B."/>
            <person name="Paixao D.A."/>
            <person name="Camilo C.M."/>
            <person name="Polikarpov I."/>
            <person name="Prade R."/>
            <person name="Riano-Pachon D.M."/>
            <person name="Squina F.M."/>
        </authorList>
    </citation>
    <scope>NUCLEOTIDE SEQUENCE [LARGE SCALE GENOMIC DNA]</scope>
    <source>
        <strain evidence="8 9">ATCC 43280</strain>
    </source>
</reference>
<keyword evidence="2 5" id="KW-0805">Transcription regulation</keyword>
<evidence type="ECO:0000256" key="5">
    <source>
        <dbReference type="HAMAP-Rule" id="MF_00081"/>
    </source>
</evidence>
<dbReference type="GO" id="GO:0045892">
    <property type="term" value="P:negative regulation of DNA-templated transcription"/>
    <property type="evidence" value="ECO:0007669"/>
    <property type="project" value="UniProtKB-UniRule"/>
</dbReference>
<dbReference type="SUPFAM" id="SSF46785">
    <property type="entry name" value="Winged helix' DNA-binding domain"/>
    <property type="match status" value="1"/>
</dbReference>
<proteinExistence type="inferred from homology"/>
<dbReference type="InterPro" id="IPR036388">
    <property type="entry name" value="WH-like_DNA-bd_sf"/>
</dbReference>
<keyword evidence="9" id="KW-1185">Reference proteome</keyword>
<dbReference type="AlphaFoldDB" id="A0A0A2WP18"/>
<evidence type="ECO:0000256" key="1">
    <source>
        <dbReference type="ARBA" id="ARBA00022491"/>
    </source>
</evidence>
<sequence>MTARQRALLHLLVERYIQTQAPVPSARLAEALGLSPALARYELIALEEEGLVQKPHASAGRIPTRKGYQQYALSLLPPSPLPRETVAPLARAMEGSREPELLLVKVASRLSGYPALLRLRPRRAPRVLEVHLSHLEGPAGREVLAVAVLEGGRVREVRLPLEVLPERLAQAEALLRRFRLEEMPEPPAGLEELFARLKRALSQEERLEYREGLGLVLSEPEAEDPAFVKEVVAAFEGESEEVLTPPGRVNLRIGERAGISMVQAGLMGGEYLGELTLLGPLRMRYQEALAVAYSLGQVYTQVYAG</sequence>